<keyword evidence="5" id="KW-1185">Reference proteome</keyword>
<dbReference type="GO" id="GO:0042601">
    <property type="term" value="C:endospore-forming forespore"/>
    <property type="evidence" value="ECO:0007669"/>
    <property type="project" value="InterPro"/>
</dbReference>
<evidence type="ECO:0000256" key="2">
    <source>
        <dbReference type="ARBA" id="ARBA00006573"/>
    </source>
</evidence>
<dbReference type="EMBL" id="CP096983">
    <property type="protein sequence ID" value="URZ11878.1"/>
    <property type="molecule type" value="Genomic_DNA"/>
</dbReference>
<evidence type="ECO:0000256" key="3">
    <source>
        <dbReference type="ARBA" id="ARBA00022969"/>
    </source>
</evidence>
<dbReference type="Proteomes" id="UP000190951">
    <property type="component" value="Chromosome"/>
</dbReference>
<comment type="subcellular location">
    <subcellularLocation>
        <location evidence="1">Spore core</location>
    </subcellularLocation>
</comment>
<dbReference type="GO" id="GO:0030436">
    <property type="term" value="P:asexual sporulation"/>
    <property type="evidence" value="ECO:0007669"/>
    <property type="project" value="InterPro"/>
</dbReference>
<dbReference type="AlphaFoldDB" id="A0A1S8L4B7"/>
<accession>A0A1S8L4B7</accession>
<sequence length="57" mass="6662">MNREKVKEILASKGVIEVNYKNEPVWLEAISTDKDGKIQVRSLETNKHFYVDIKDLK</sequence>
<dbReference type="Pfam" id="PF08141">
    <property type="entry name" value="SspH"/>
    <property type="match status" value="1"/>
</dbReference>
<dbReference type="NCBIfam" id="TIGR02861">
    <property type="entry name" value="SASP_H"/>
    <property type="match status" value="1"/>
</dbReference>
<protein>
    <submittedName>
        <fullName evidence="4">Uncharacterized protein</fullName>
    </submittedName>
</protein>
<proteinExistence type="inferred from homology"/>
<evidence type="ECO:0000313" key="4">
    <source>
        <dbReference type="EMBL" id="URZ11878.1"/>
    </source>
</evidence>
<organism evidence="4 5">
    <name type="scientific">Clostridium felsineum</name>
    <dbReference type="NCBI Taxonomy" id="36839"/>
    <lineage>
        <taxon>Bacteria</taxon>
        <taxon>Bacillati</taxon>
        <taxon>Bacillota</taxon>
        <taxon>Clostridia</taxon>
        <taxon>Eubacteriales</taxon>
        <taxon>Clostridiaceae</taxon>
        <taxon>Clostridium</taxon>
    </lineage>
</organism>
<name>A0A1S8L4B7_9CLOT</name>
<dbReference type="STRING" id="84029.CROST_23900"/>
<gene>
    <name evidence="4" type="ORF">CROST_025950</name>
</gene>
<comment type="similarity">
    <text evidence="2">Belongs to the SspH family.</text>
</comment>
<keyword evidence="3" id="KW-0749">Sporulation</keyword>
<dbReference type="GO" id="GO:0030435">
    <property type="term" value="P:sporulation resulting in formation of a cellular spore"/>
    <property type="evidence" value="ECO:0007669"/>
    <property type="project" value="UniProtKB-KW"/>
</dbReference>
<reference evidence="4 5" key="1">
    <citation type="submission" date="2022-04" db="EMBL/GenBank/DDBJ databases">
        <title>Genome sequence of C. roseum typestrain.</title>
        <authorList>
            <person name="Poehlein A."/>
            <person name="Schoch T."/>
            <person name="Duerre P."/>
            <person name="Daniel R."/>
        </authorList>
    </citation>
    <scope>NUCLEOTIDE SEQUENCE [LARGE SCALE GENOMIC DNA]</scope>
    <source>
        <strain evidence="4 5">DSM 7320</strain>
    </source>
</reference>
<dbReference type="KEGG" id="crw:CROST_025950"/>
<evidence type="ECO:0000313" key="5">
    <source>
        <dbReference type="Proteomes" id="UP000190951"/>
    </source>
</evidence>
<dbReference type="InterPro" id="IPR012610">
    <property type="entry name" value="SASP_SspH"/>
</dbReference>
<evidence type="ECO:0000256" key="1">
    <source>
        <dbReference type="ARBA" id="ARBA00004288"/>
    </source>
</evidence>